<protein>
    <submittedName>
        <fullName evidence="1">Uncharacterized protein</fullName>
    </submittedName>
</protein>
<gene>
    <name evidence="1" type="ORF">CIT292_09397</name>
</gene>
<name>D4BF30_9ENTR</name>
<proteinExistence type="predicted"/>
<reference evidence="1 2" key="1">
    <citation type="submission" date="2010-02" db="EMBL/GenBank/DDBJ databases">
        <authorList>
            <person name="Weinstock G."/>
            <person name="Sodergren E."/>
            <person name="Clifton S."/>
            <person name="Fulton L."/>
            <person name="Fulton B."/>
            <person name="Courtney L."/>
            <person name="Fronick C."/>
            <person name="Harrison M."/>
            <person name="Strong C."/>
            <person name="Farmer C."/>
            <person name="Delahaunty K."/>
            <person name="Markovic C."/>
            <person name="Hall O."/>
            <person name="Minx P."/>
            <person name="Tomlinson C."/>
            <person name="Mitreva M."/>
            <person name="Nelson J."/>
            <person name="Hou S."/>
            <person name="Wollam A."/>
            <person name="Pepin K.H."/>
            <person name="Johnson M."/>
            <person name="Bhonagiri V."/>
            <person name="Zhang X."/>
            <person name="Suruliraj S."/>
            <person name="Warren W."/>
            <person name="Chinwalla A."/>
            <person name="Mardis E.R."/>
            <person name="Wilson R.K."/>
        </authorList>
    </citation>
    <scope>NUCLEOTIDE SEQUENCE [LARGE SCALE GENOMIC DNA]</scope>
    <source>
        <strain evidence="1 2">ATCC 29220</strain>
    </source>
</reference>
<dbReference type="Proteomes" id="UP000003880">
    <property type="component" value="Unassembled WGS sequence"/>
</dbReference>
<organism evidence="1 2">
    <name type="scientific">Citrobacter youngae ATCC 29220</name>
    <dbReference type="NCBI Taxonomy" id="500640"/>
    <lineage>
        <taxon>Bacteria</taxon>
        <taxon>Pseudomonadati</taxon>
        <taxon>Pseudomonadota</taxon>
        <taxon>Gammaproteobacteria</taxon>
        <taxon>Enterobacterales</taxon>
        <taxon>Enterobacteriaceae</taxon>
        <taxon>Citrobacter</taxon>
        <taxon>Citrobacter freundii complex</taxon>
    </lineage>
</organism>
<evidence type="ECO:0000313" key="2">
    <source>
        <dbReference type="Proteomes" id="UP000003880"/>
    </source>
</evidence>
<dbReference type="HOGENOM" id="CLU_2988362_0_0_6"/>
<sequence>MICITELTVVNTHYELLTAAPQRLNSYQQIINNKYTKQQKRECQINFVFTLEFNHER</sequence>
<dbReference type="EMBL" id="ABWL02000016">
    <property type="protein sequence ID" value="EFE07510.1"/>
    <property type="molecule type" value="Genomic_DNA"/>
</dbReference>
<evidence type="ECO:0000313" key="1">
    <source>
        <dbReference type="EMBL" id="EFE07510.1"/>
    </source>
</evidence>
<dbReference type="AlphaFoldDB" id="D4BF30"/>
<accession>D4BF30</accession>
<comment type="caution">
    <text evidence="1">The sequence shown here is derived from an EMBL/GenBank/DDBJ whole genome shotgun (WGS) entry which is preliminary data.</text>
</comment>